<protein>
    <submittedName>
        <fullName evidence="2">Uncharacterized protein LOC108981106</fullName>
    </submittedName>
</protein>
<dbReference type="GO" id="GO:0008270">
    <property type="term" value="F:zinc ion binding"/>
    <property type="evidence" value="ECO:0007669"/>
    <property type="project" value="InterPro"/>
</dbReference>
<proteinExistence type="predicted"/>
<dbReference type="InterPro" id="IPR010666">
    <property type="entry name" value="Znf_GRF"/>
</dbReference>
<dbReference type="KEGG" id="jre:108981106"/>
<accession>A0A2I4DKQ6</accession>
<keyword evidence="1" id="KW-1185">Reference proteome</keyword>
<dbReference type="PANTHER" id="PTHR33248">
    <property type="entry name" value="ZINC ION-BINDING PROTEIN"/>
    <property type="match status" value="1"/>
</dbReference>
<gene>
    <name evidence="2" type="primary">LOC108981106</name>
</gene>
<reference evidence="2" key="1">
    <citation type="submission" date="2025-08" db="UniProtKB">
        <authorList>
            <consortium name="RefSeq"/>
        </authorList>
    </citation>
    <scope>IDENTIFICATION</scope>
    <source>
        <tissue evidence="2">Leaves</tissue>
    </source>
</reference>
<evidence type="ECO:0000313" key="1">
    <source>
        <dbReference type="Proteomes" id="UP000235220"/>
    </source>
</evidence>
<evidence type="ECO:0000313" key="2">
    <source>
        <dbReference type="RefSeq" id="XP_018807736.1"/>
    </source>
</evidence>
<name>A0A2I4DKQ6_JUGRE</name>
<dbReference type="OrthoDB" id="2822301at2759"/>
<dbReference type="Gramene" id="Jr12_14010_p1">
    <property type="protein sequence ID" value="cds.Jr12_14010_p1"/>
    <property type="gene ID" value="Jr12_14010"/>
</dbReference>
<dbReference type="GeneID" id="108981106"/>
<dbReference type="Proteomes" id="UP000235220">
    <property type="component" value="Chromosome 12"/>
</dbReference>
<sequence length="158" mass="18362">MSSSSLSSSSFGKRTLASPLCFCDVEANLRYSNTKANPGRPFLGCPKYNTKGLPHCNYFKWADSEQDIELEEKKNEVSRKTEEELQKRLSDIENKVTELLKIVDDIKKIEMVLYTISEEVRKKESVLLEREAALRRSRTLSRMYFAVVVVIFCYLYLW</sequence>
<organism evidence="1 2">
    <name type="scientific">Juglans regia</name>
    <name type="common">English walnut</name>
    <dbReference type="NCBI Taxonomy" id="51240"/>
    <lineage>
        <taxon>Eukaryota</taxon>
        <taxon>Viridiplantae</taxon>
        <taxon>Streptophyta</taxon>
        <taxon>Embryophyta</taxon>
        <taxon>Tracheophyta</taxon>
        <taxon>Spermatophyta</taxon>
        <taxon>Magnoliopsida</taxon>
        <taxon>eudicotyledons</taxon>
        <taxon>Gunneridae</taxon>
        <taxon>Pentapetalae</taxon>
        <taxon>rosids</taxon>
        <taxon>fabids</taxon>
        <taxon>Fagales</taxon>
        <taxon>Juglandaceae</taxon>
        <taxon>Juglans</taxon>
    </lineage>
</organism>
<dbReference type="PROSITE" id="PS51999">
    <property type="entry name" value="ZF_GRF"/>
    <property type="match status" value="1"/>
</dbReference>
<dbReference type="RefSeq" id="XP_018807736.1">
    <property type="nucleotide sequence ID" value="XM_018952191.2"/>
</dbReference>
<dbReference type="Pfam" id="PF06839">
    <property type="entry name" value="Zn_ribbon_GRF"/>
    <property type="match status" value="1"/>
</dbReference>
<dbReference type="AlphaFoldDB" id="A0A2I4DKQ6"/>